<dbReference type="InParanoid" id="A0A286UI81"/>
<feature type="region of interest" description="Disordered" evidence="1">
    <location>
        <begin position="377"/>
        <end position="406"/>
    </location>
</feature>
<feature type="compositionally biased region" description="Low complexity" evidence="1">
    <location>
        <begin position="700"/>
        <end position="727"/>
    </location>
</feature>
<feature type="compositionally biased region" description="Low complexity" evidence="1">
    <location>
        <begin position="460"/>
        <end position="469"/>
    </location>
</feature>
<keyword evidence="3" id="KW-1185">Reference proteome</keyword>
<proteinExistence type="predicted"/>
<accession>A0A286UI81</accession>
<feature type="compositionally biased region" description="Low complexity" evidence="1">
    <location>
        <begin position="193"/>
        <end position="206"/>
    </location>
</feature>
<feature type="compositionally biased region" description="Low complexity" evidence="1">
    <location>
        <begin position="612"/>
        <end position="629"/>
    </location>
</feature>
<sequence>MGRIGSQSNASASSSTSDASDHSRSSSRSHHVDFPSYEDLFYRPPSASFPDFTRTGDAQFDALGMATTTTLCDEEHEAPIRALLDEMRDWYCEQDFERRQKPLPPPPAEPESDVEDAVTQRRPRRRRDLSPGDVLKPPPRISSRSNLRASDANEAAPVSPTSTVPTDNISMVSPTPLAAVNVTNTRKVTTQKSRLPLTNTPPLRLPPRSRCKSSPHTPPLSPLCPTSPMTPSPLTPVSPRTPVAPHPYANATVNNTLLMIPSANDQDSLDLQTPKPIADVPITPTSFANSYSYGYINEESRFVPSTRSPTFASFGSIGSVPVMTSTSGSVSIPAVKTSLDIGDIDYKNGVHASPKTKSKMMSGLKFMIRTRARAASSASATESLAPFPSPSLRSRSKDVDRARVLSSTSSLKFSRSEASLRINGDDNAFSLNRVKRESLKVEAREKQKGRPRQRPPPLPLSEVPLLTSSEFTKNDASQGLGGKVWNPMTVIRETHGNPDSDFEELDPDPFRADTCGIVSIKNENTVRGMRLGAKGDDGARRVFLHPGLNKSFSAPTTPTHPEFFNSSSGIERVSRYTREHSRWSMSTAAASDAEKGGRNLMMTTFTTTTTATTATAASTSTSTSATSSTEGSPRHAGKWGLQGALAGLGGGKQRHRDQLWEGDPEQENERRREKERKSFGLVHSASVSSRTRRGRLGTKSNNNSSTTSPVEPTSFSPFSPLDSSSRPRSPEGGKRRRFTSGVKRSVREMGASFAKFDIVLARIMHGNVRLPPSTSNASAVSIREGTHVREPSGRIFNGNEPDASRSSPALMNGFGHSTHPSYSSGYSESSVDGANSPIVGTPSNKREEKKLRINYGKIAKAQALDLESQLSFSGSKSKTRLVEQKTGRRAHDFLIFSDLNLFRRSFAVTVLISAHFGLFNHVLFCDTSTSRTTLQSRPREIFYCGKGSLLQLMLTRNTILAVYLGSSYIVDLQIRTISAALKLKSV</sequence>
<dbReference type="AlphaFoldDB" id="A0A286UI81"/>
<gene>
    <name evidence="2" type="ORF">PNOK_0601800</name>
</gene>
<dbReference type="Proteomes" id="UP000217199">
    <property type="component" value="Unassembled WGS sequence"/>
</dbReference>
<reference evidence="2 3" key="1">
    <citation type="journal article" date="2017" name="Mol. Ecol.">
        <title>Comparative and population genomic landscape of Phellinus noxius: A hypervariable fungus causing root rot in trees.</title>
        <authorList>
            <person name="Chung C.L."/>
            <person name="Lee T.J."/>
            <person name="Akiba M."/>
            <person name="Lee H.H."/>
            <person name="Kuo T.H."/>
            <person name="Liu D."/>
            <person name="Ke H.M."/>
            <person name="Yokoi T."/>
            <person name="Roa M.B."/>
            <person name="Lu M.J."/>
            <person name="Chang Y.Y."/>
            <person name="Ann P.J."/>
            <person name="Tsai J.N."/>
            <person name="Chen C.Y."/>
            <person name="Tzean S.S."/>
            <person name="Ota Y."/>
            <person name="Hattori T."/>
            <person name="Sahashi N."/>
            <person name="Liou R.F."/>
            <person name="Kikuchi T."/>
            <person name="Tsai I.J."/>
        </authorList>
    </citation>
    <scope>NUCLEOTIDE SEQUENCE [LARGE SCALE GENOMIC DNA]</scope>
    <source>
        <strain evidence="2 3">FFPRI411160</strain>
    </source>
</reference>
<feature type="region of interest" description="Disordered" evidence="1">
    <location>
        <begin position="440"/>
        <end position="483"/>
    </location>
</feature>
<feature type="compositionally biased region" description="Polar residues" evidence="1">
    <location>
        <begin position="159"/>
        <end position="170"/>
    </location>
</feature>
<comment type="caution">
    <text evidence="2">The sequence shown here is derived from an EMBL/GenBank/DDBJ whole genome shotgun (WGS) entry which is preliminary data.</text>
</comment>
<feature type="compositionally biased region" description="Low complexity" evidence="1">
    <location>
        <begin position="815"/>
        <end position="830"/>
    </location>
</feature>
<feature type="region of interest" description="Disordered" evidence="1">
    <location>
        <begin position="1"/>
        <end position="34"/>
    </location>
</feature>
<protein>
    <submittedName>
        <fullName evidence="2">Uncharacterized protein</fullName>
    </submittedName>
</protein>
<dbReference type="EMBL" id="NBII01000005">
    <property type="protein sequence ID" value="PAV19174.1"/>
    <property type="molecule type" value="Genomic_DNA"/>
</dbReference>
<feature type="region of interest" description="Disordered" evidence="1">
    <location>
        <begin position="98"/>
        <end position="170"/>
    </location>
</feature>
<feature type="region of interest" description="Disordered" evidence="1">
    <location>
        <begin position="192"/>
        <end position="238"/>
    </location>
</feature>
<feature type="region of interest" description="Disordered" evidence="1">
    <location>
        <begin position="768"/>
        <end position="845"/>
    </location>
</feature>
<evidence type="ECO:0000313" key="2">
    <source>
        <dbReference type="EMBL" id="PAV19174.1"/>
    </source>
</evidence>
<name>A0A286UI81_9AGAM</name>
<evidence type="ECO:0000256" key="1">
    <source>
        <dbReference type="SAM" id="MobiDB-lite"/>
    </source>
</evidence>
<feature type="compositionally biased region" description="Basic and acidic residues" evidence="1">
    <location>
        <begin position="667"/>
        <end position="678"/>
    </location>
</feature>
<feature type="compositionally biased region" description="Low complexity" evidence="1">
    <location>
        <begin position="1"/>
        <end position="18"/>
    </location>
</feature>
<organism evidence="2 3">
    <name type="scientific">Pyrrhoderma noxium</name>
    <dbReference type="NCBI Taxonomy" id="2282107"/>
    <lineage>
        <taxon>Eukaryota</taxon>
        <taxon>Fungi</taxon>
        <taxon>Dikarya</taxon>
        <taxon>Basidiomycota</taxon>
        <taxon>Agaricomycotina</taxon>
        <taxon>Agaricomycetes</taxon>
        <taxon>Hymenochaetales</taxon>
        <taxon>Hymenochaetaceae</taxon>
        <taxon>Pyrrhoderma</taxon>
    </lineage>
</organism>
<evidence type="ECO:0000313" key="3">
    <source>
        <dbReference type="Proteomes" id="UP000217199"/>
    </source>
</evidence>
<dbReference type="OrthoDB" id="3262415at2759"/>
<feature type="region of interest" description="Disordered" evidence="1">
    <location>
        <begin position="612"/>
        <end position="743"/>
    </location>
</feature>